<evidence type="ECO:0000313" key="3">
    <source>
        <dbReference type="Proteomes" id="UP000026961"/>
    </source>
</evidence>
<proteinExistence type="predicted"/>
<evidence type="ECO:0000313" key="2">
    <source>
        <dbReference type="EnsemblPlants" id="OGLUM01G08050.1"/>
    </source>
</evidence>
<feature type="region of interest" description="Disordered" evidence="1">
    <location>
        <begin position="82"/>
        <end position="123"/>
    </location>
</feature>
<accession>A0A0D9Y536</accession>
<dbReference type="HOGENOM" id="CLU_151548_0_0_1"/>
<reference evidence="2" key="3">
    <citation type="submission" date="2018-05" db="EMBL/GenBank/DDBJ databases">
        <title>OgluRS3 (Oryza glumaepatula Reference Sequence Version 3).</title>
        <authorList>
            <person name="Zhang J."/>
            <person name="Kudrna D."/>
            <person name="Lee S."/>
            <person name="Talag J."/>
            <person name="Welchert J."/>
            <person name="Wing R.A."/>
        </authorList>
    </citation>
    <scope>NUCLEOTIDE SEQUENCE [LARGE SCALE GENOMIC DNA]</scope>
</reference>
<protein>
    <submittedName>
        <fullName evidence="2">Uncharacterized protein</fullName>
    </submittedName>
</protein>
<dbReference type="AlphaFoldDB" id="A0A0D9Y536"/>
<keyword evidence="3" id="KW-1185">Reference proteome</keyword>
<dbReference type="Proteomes" id="UP000026961">
    <property type="component" value="Chromosome 1"/>
</dbReference>
<dbReference type="Gramene" id="OGLUM01G08050.1">
    <property type="protein sequence ID" value="OGLUM01G08050.1"/>
    <property type="gene ID" value="OGLUM01G08050"/>
</dbReference>
<reference evidence="2" key="2">
    <citation type="submission" date="2015-04" db="UniProtKB">
        <authorList>
            <consortium name="EnsemblPlants"/>
        </authorList>
    </citation>
    <scope>IDENTIFICATION</scope>
</reference>
<organism evidence="2">
    <name type="scientific">Oryza glumipatula</name>
    <dbReference type="NCBI Taxonomy" id="40148"/>
    <lineage>
        <taxon>Eukaryota</taxon>
        <taxon>Viridiplantae</taxon>
        <taxon>Streptophyta</taxon>
        <taxon>Embryophyta</taxon>
        <taxon>Tracheophyta</taxon>
        <taxon>Spermatophyta</taxon>
        <taxon>Magnoliopsida</taxon>
        <taxon>Liliopsida</taxon>
        <taxon>Poales</taxon>
        <taxon>Poaceae</taxon>
        <taxon>BOP clade</taxon>
        <taxon>Oryzoideae</taxon>
        <taxon>Oryzeae</taxon>
        <taxon>Oryzinae</taxon>
        <taxon>Oryza</taxon>
    </lineage>
</organism>
<sequence length="158" mass="16504">MPLPSSFLSTSIISPSSFLCFFAMDPGEPSTSDSLVLATAASKRYPPSLVAPPPAAAMTHPFLIVPTGGRDTLAAVVKGINSRGASPPWRPASPGGQRLRGMSDRGAEGEAQRNERHGGRRSVVAATRVEDGDAAVAGWRPAQGRWPGTLPGERTMTL</sequence>
<dbReference type="EnsemblPlants" id="OGLUM01G08050.1">
    <property type="protein sequence ID" value="OGLUM01G08050.1"/>
    <property type="gene ID" value="OGLUM01G08050"/>
</dbReference>
<feature type="compositionally biased region" description="Basic and acidic residues" evidence="1">
    <location>
        <begin position="101"/>
        <end position="117"/>
    </location>
</feature>
<reference evidence="2" key="1">
    <citation type="submission" date="2013-08" db="EMBL/GenBank/DDBJ databases">
        <title>Oryza genome evolution.</title>
        <authorList>
            <person name="Wing R.A."/>
            <person name="Panaud O."/>
            <person name="Oliveira A.C."/>
        </authorList>
    </citation>
    <scope>NUCLEOTIDE SEQUENCE</scope>
</reference>
<evidence type="ECO:0000256" key="1">
    <source>
        <dbReference type="SAM" id="MobiDB-lite"/>
    </source>
</evidence>
<name>A0A0D9Y536_9ORYZ</name>